<dbReference type="AlphaFoldDB" id="A0A939DFV1"/>
<reference evidence="5" key="1">
    <citation type="submission" date="2021-02" db="EMBL/GenBank/DDBJ databases">
        <title>PHA producing bacteria isolated from coastal sediment in Guangdong, Shenzhen.</title>
        <authorList>
            <person name="Zheng W."/>
            <person name="Yu S."/>
            <person name="Huang Y."/>
        </authorList>
    </citation>
    <scope>NUCLEOTIDE SEQUENCE</scope>
    <source>
        <strain evidence="5">TN14-10</strain>
    </source>
</reference>
<keyword evidence="3 5" id="KW-0223">Dioxygenase</keyword>
<dbReference type="CDD" id="cd00667">
    <property type="entry name" value="ring_hydroxylating_dioxygenases_beta"/>
    <property type="match status" value="1"/>
</dbReference>
<dbReference type="Pfam" id="PF00866">
    <property type="entry name" value="Ring_hydroxyl_B"/>
    <property type="match status" value="1"/>
</dbReference>
<evidence type="ECO:0000256" key="4">
    <source>
        <dbReference type="ARBA" id="ARBA00023002"/>
    </source>
</evidence>
<comment type="caution">
    <text evidence="5">The sequence shown here is derived from an EMBL/GenBank/DDBJ whole genome shotgun (WGS) entry which is preliminary data.</text>
</comment>
<keyword evidence="2" id="KW-0058">Aromatic hydrocarbons catabolism</keyword>
<comment type="similarity">
    <text evidence="1">Belongs to the bacterial ring-hydroxylating dioxygenase beta subunit family.</text>
</comment>
<dbReference type="InterPro" id="IPR032710">
    <property type="entry name" value="NTF2-like_dom_sf"/>
</dbReference>
<keyword evidence="6" id="KW-1185">Reference proteome</keyword>
<gene>
    <name evidence="5" type="ORF">JYP50_12430</name>
</gene>
<dbReference type="RefSeq" id="WP_206560853.1">
    <property type="nucleotide sequence ID" value="NZ_JAFKCZ010000008.1"/>
</dbReference>
<accession>A0A939DFV1</accession>
<organism evidence="5 6">
    <name type="scientific">Parahaliea mediterranea</name>
    <dbReference type="NCBI Taxonomy" id="651086"/>
    <lineage>
        <taxon>Bacteria</taxon>
        <taxon>Pseudomonadati</taxon>
        <taxon>Pseudomonadota</taxon>
        <taxon>Gammaproteobacteria</taxon>
        <taxon>Cellvibrionales</taxon>
        <taxon>Halieaceae</taxon>
        <taxon>Parahaliea</taxon>
    </lineage>
</organism>
<evidence type="ECO:0000313" key="6">
    <source>
        <dbReference type="Proteomes" id="UP000664303"/>
    </source>
</evidence>
<evidence type="ECO:0000256" key="1">
    <source>
        <dbReference type="ARBA" id="ARBA00009570"/>
    </source>
</evidence>
<dbReference type="GO" id="GO:0019380">
    <property type="term" value="P:3-phenylpropionate catabolic process"/>
    <property type="evidence" value="ECO:0007669"/>
    <property type="project" value="TreeGrafter"/>
</dbReference>
<dbReference type="GO" id="GO:0051213">
    <property type="term" value="F:dioxygenase activity"/>
    <property type="evidence" value="ECO:0007669"/>
    <property type="project" value="UniProtKB-KW"/>
</dbReference>
<keyword evidence="4" id="KW-0560">Oxidoreductase</keyword>
<sequence length="159" mass="18580">MSDIDIRAIEDFLYREAALLDRPDLDSWMQLFTEDGTYWMPAAEDQTDPLNHISHMYDDRVMMEIRRRNFVHPRASSKDSGVRASHLIGNIRLAGKTDRGDLKVTSNFHVVLWYRDEQRVYAGTYEHHLVATGDGWAIRHKRVNLINPEAPQRTLIIYL</sequence>
<proteinExistence type="inferred from homology"/>
<dbReference type="Proteomes" id="UP000664303">
    <property type="component" value="Unassembled WGS sequence"/>
</dbReference>
<evidence type="ECO:0000313" key="5">
    <source>
        <dbReference type="EMBL" id="MBN7797406.1"/>
    </source>
</evidence>
<dbReference type="PANTHER" id="PTHR41534:SF1">
    <property type="entry name" value="BLR3401 PROTEIN"/>
    <property type="match status" value="1"/>
</dbReference>
<dbReference type="SUPFAM" id="SSF54427">
    <property type="entry name" value="NTF2-like"/>
    <property type="match status" value="1"/>
</dbReference>
<evidence type="ECO:0000256" key="2">
    <source>
        <dbReference type="ARBA" id="ARBA00022797"/>
    </source>
</evidence>
<dbReference type="Gene3D" id="3.10.450.50">
    <property type="match status" value="1"/>
</dbReference>
<dbReference type="InterPro" id="IPR000391">
    <property type="entry name" value="Rng_hydr_dOase-bsu"/>
</dbReference>
<dbReference type="PANTHER" id="PTHR41534">
    <property type="entry name" value="BLR3401 PROTEIN"/>
    <property type="match status" value="1"/>
</dbReference>
<name>A0A939DFV1_9GAMM</name>
<protein>
    <submittedName>
        <fullName evidence="5">Aromatic-ring-hydroxylating dioxygenase subunit beta</fullName>
    </submittedName>
</protein>
<evidence type="ECO:0000256" key="3">
    <source>
        <dbReference type="ARBA" id="ARBA00022964"/>
    </source>
</evidence>
<dbReference type="EMBL" id="JAFKCZ010000008">
    <property type="protein sequence ID" value="MBN7797406.1"/>
    <property type="molecule type" value="Genomic_DNA"/>
</dbReference>